<evidence type="ECO:0000259" key="3">
    <source>
        <dbReference type="Pfam" id="PF22599"/>
    </source>
</evidence>
<keyword evidence="2" id="KW-0472">Membrane</keyword>
<dbReference type="RefSeq" id="WP_311707791.1">
    <property type="nucleotide sequence ID" value="NZ_JAVREL010000023.1"/>
</dbReference>
<feature type="domain" description="SecDF P1 head subdomain" evidence="3">
    <location>
        <begin position="79"/>
        <end position="186"/>
    </location>
</feature>
<dbReference type="Pfam" id="PF22599">
    <property type="entry name" value="SecDF_P1_head"/>
    <property type="match status" value="1"/>
</dbReference>
<name>A0ABU2MYT1_9ACTN</name>
<evidence type="ECO:0000313" key="4">
    <source>
        <dbReference type="EMBL" id="MDT0346666.1"/>
    </source>
</evidence>
<proteinExistence type="predicted"/>
<evidence type="ECO:0000256" key="2">
    <source>
        <dbReference type="SAM" id="Phobius"/>
    </source>
</evidence>
<dbReference type="EMBL" id="JAVREL010000023">
    <property type="protein sequence ID" value="MDT0346666.1"/>
    <property type="molecule type" value="Genomic_DNA"/>
</dbReference>
<evidence type="ECO:0000256" key="1">
    <source>
        <dbReference type="SAM" id="MobiDB-lite"/>
    </source>
</evidence>
<feature type="compositionally biased region" description="Polar residues" evidence="1">
    <location>
        <begin position="72"/>
        <end position="81"/>
    </location>
</feature>
<keyword evidence="5" id="KW-1185">Reference proteome</keyword>
<dbReference type="Proteomes" id="UP001183246">
    <property type="component" value="Unassembled WGS sequence"/>
</dbReference>
<comment type="caution">
    <text evidence="4">The sequence shown here is derived from an EMBL/GenBank/DDBJ whole genome shotgun (WGS) entry which is preliminary data.</text>
</comment>
<feature type="transmembrane region" description="Helical" evidence="2">
    <location>
        <begin position="18"/>
        <end position="36"/>
    </location>
</feature>
<feature type="region of interest" description="Disordered" evidence="1">
    <location>
        <begin position="62"/>
        <end position="81"/>
    </location>
</feature>
<protein>
    <recommendedName>
        <fullName evidence="3">SecDF P1 head subdomain domain-containing protein</fullName>
    </recommendedName>
</protein>
<gene>
    <name evidence="4" type="ORF">RM590_29395</name>
</gene>
<sequence>MSYGTADGPGRDRSSGPVLIVVALVVLGCLLSFLALRSADARSTATAGGTMSEPLRFVPVASRSEGRCPETSPYTVESPESGQCLTLATDDGLEVERLRAAEAVFDSEYGNGWLVRIAFLAEDAELFGDLTARAAARQPPGNQLAIVHGGELLTMPTVGGRIDGGKVEISGTFTQREAEDLAEQLRG</sequence>
<keyword evidence="2" id="KW-1133">Transmembrane helix</keyword>
<evidence type="ECO:0000313" key="5">
    <source>
        <dbReference type="Proteomes" id="UP001183246"/>
    </source>
</evidence>
<dbReference type="Gene3D" id="3.30.1360.200">
    <property type="match status" value="1"/>
</dbReference>
<keyword evidence="2" id="KW-0812">Transmembrane</keyword>
<reference evidence="5" key="1">
    <citation type="submission" date="2023-07" db="EMBL/GenBank/DDBJ databases">
        <title>30 novel species of actinomycetes from the DSMZ collection.</title>
        <authorList>
            <person name="Nouioui I."/>
        </authorList>
    </citation>
    <scope>NUCLEOTIDE SEQUENCE [LARGE SCALE GENOMIC DNA]</scope>
    <source>
        <strain evidence="5">DSM 44938</strain>
    </source>
</reference>
<accession>A0ABU2MYT1</accession>
<dbReference type="InterPro" id="IPR054384">
    <property type="entry name" value="SecDF_P1_head"/>
</dbReference>
<organism evidence="4 5">
    <name type="scientific">Streptomyces litchfieldiae</name>
    <dbReference type="NCBI Taxonomy" id="3075543"/>
    <lineage>
        <taxon>Bacteria</taxon>
        <taxon>Bacillati</taxon>
        <taxon>Actinomycetota</taxon>
        <taxon>Actinomycetes</taxon>
        <taxon>Kitasatosporales</taxon>
        <taxon>Streptomycetaceae</taxon>
        <taxon>Streptomyces</taxon>
    </lineage>
</organism>